<dbReference type="PANTHER" id="PTHR45528:SF1">
    <property type="entry name" value="SENSOR HISTIDINE KINASE CPXA"/>
    <property type="match status" value="1"/>
</dbReference>
<evidence type="ECO:0000256" key="6">
    <source>
        <dbReference type="ARBA" id="ARBA00022679"/>
    </source>
</evidence>
<dbReference type="EC" id="2.7.13.3" evidence="3"/>
<name>A0AAP3DLN6_BRELA</name>
<gene>
    <name evidence="17" type="ORF">O0554_24005</name>
</gene>
<dbReference type="RefSeq" id="WP_258434793.1">
    <property type="nucleotide sequence ID" value="NZ_JANSGW010000047.1"/>
</dbReference>
<evidence type="ECO:0000259" key="15">
    <source>
        <dbReference type="PROSITE" id="PS50109"/>
    </source>
</evidence>
<organism evidence="17 18">
    <name type="scientific">Brevibacillus laterosporus</name>
    <name type="common">Bacillus laterosporus</name>
    <dbReference type="NCBI Taxonomy" id="1465"/>
    <lineage>
        <taxon>Bacteria</taxon>
        <taxon>Bacillati</taxon>
        <taxon>Bacillota</taxon>
        <taxon>Bacilli</taxon>
        <taxon>Bacillales</taxon>
        <taxon>Paenibacillaceae</taxon>
        <taxon>Brevibacillus</taxon>
    </lineage>
</organism>
<dbReference type="InterPro" id="IPR005467">
    <property type="entry name" value="His_kinase_dom"/>
</dbReference>
<dbReference type="CDD" id="cd00082">
    <property type="entry name" value="HisKA"/>
    <property type="match status" value="1"/>
</dbReference>
<accession>A0AAP3DLN6</accession>
<evidence type="ECO:0000256" key="4">
    <source>
        <dbReference type="ARBA" id="ARBA00022475"/>
    </source>
</evidence>
<keyword evidence="11 14" id="KW-1133">Transmembrane helix</keyword>
<evidence type="ECO:0000256" key="5">
    <source>
        <dbReference type="ARBA" id="ARBA00022553"/>
    </source>
</evidence>
<evidence type="ECO:0000256" key="11">
    <source>
        <dbReference type="ARBA" id="ARBA00022989"/>
    </source>
</evidence>
<evidence type="ECO:0000256" key="2">
    <source>
        <dbReference type="ARBA" id="ARBA00004651"/>
    </source>
</evidence>
<evidence type="ECO:0000256" key="8">
    <source>
        <dbReference type="ARBA" id="ARBA00022741"/>
    </source>
</evidence>
<dbReference type="SUPFAM" id="SSF158472">
    <property type="entry name" value="HAMP domain-like"/>
    <property type="match status" value="1"/>
</dbReference>
<dbReference type="Gene3D" id="1.10.287.130">
    <property type="match status" value="1"/>
</dbReference>
<evidence type="ECO:0000313" key="18">
    <source>
        <dbReference type="Proteomes" id="UP001077662"/>
    </source>
</evidence>
<dbReference type="CDD" id="cd06225">
    <property type="entry name" value="HAMP"/>
    <property type="match status" value="1"/>
</dbReference>
<feature type="transmembrane region" description="Helical" evidence="14">
    <location>
        <begin position="17"/>
        <end position="42"/>
    </location>
</feature>
<dbReference type="PRINTS" id="PR00344">
    <property type="entry name" value="BCTRLSENSOR"/>
</dbReference>
<dbReference type="Pfam" id="PF00512">
    <property type="entry name" value="HisKA"/>
    <property type="match status" value="1"/>
</dbReference>
<feature type="domain" description="HAMP" evidence="16">
    <location>
        <begin position="196"/>
        <end position="248"/>
    </location>
</feature>
<dbReference type="Pfam" id="PF00672">
    <property type="entry name" value="HAMP"/>
    <property type="match status" value="1"/>
</dbReference>
<feature type="domain" description="Histidine kinase" evidence="15">
    <location>
        <begin position="263"/>
        <end position="480"/>
    </location>
</feature>
<dbReference type="SMART" id="SM00304">
    <property type="entry name" value="HAMP"/>
    <property type="match status" value="1"/>
</dbReference>
<dbReference type="SMART" id="SM00388">
    <property type="entry name" value="HisKA"/>
    <property type="match status" value="1"/>
</dbReference>
<evidence type="ECO:0000256" key="7">
    <source>
        <dbReference type="ARBA" id="ARBA00022692"/>
    </source>
</evidence>
<comment type="subcellular location">
    <subcellularLocation>
        <location evidence="2">Cell membrane</location>
        <topology evidence="2">Multi-pass membrane protein</topology>
    </subcellularLocation>
</comment>
<dbReference type="PROSITE" id="PS50109">
    <property type="entry name" value="HIS_KIN"/>
    <property type="match status" value="1"/>
</dbReference>
<keyword evidence="8" id="KW-0547">Nucleotide-binding</keyword>
<reference evidence="17" key="1">
    <citation type="submission" date="2022-09" db="EMBL/GenBank/DDBJ databases">
        <title>Genome analysis and characterization of larvicidal activity of Brevibacillus strains.</title>
        <authorList>
            <person name="Patrusheva E.V."/>
            <person name="Izotova A.O."/>
            <person name="Toshchakov S.V."/>
            <person name="Sineoky S.P."/>
        </authorList>
    </citation>
    <scope>NUCLEOTIDE SEQUENCE</scope>
    <source>
        <strain evidence="17">VKPM_B-13247</strain>
    </source>
</reference>
<evidence type="ECO:0000256" key="12">
    <source>
        <dbReference type="ARBA" id="ARBA00023012"/>
    </source>
</evidence>
<evidence type="ECO:0000256" key="1">
    <source>
        <dbReference type="ARBA" id="ARBA00000085"/>
    </source>
</evidence>
<dbReference type="EMBL" id="JAPTNE010000047">
    <property type="protein sequence ID" value="MCZ0809922.1"/>
    <property type="molecule type" value="Genomic_DNA"/>
</dbReference>
<protein>
    <recommendedName>
        <fullName evidence="3">histidine kinase</fullName>
        <ecNumber evidence="3">2.7.13.3</ecNumber>
    </recommendedName>
</protein>
<feature type="transmembrane region" description="Helical" evidence="14">
    <location>
        <begin position="168"/>
        <end position="192"/>
    </location>
</feature>
<evidence type="ECO:0000256" key="3">
    <source>
        <dbReference type="ARBA" id="ARBA00012438"/>
    </source>
</evidence>
<evidence type="ECO:0000256" key="10">
    <source>
        <dbReference type="ARBA" id="ARBA00022840"/>
    </source>
</evidence>
<comment type="catalytic activity">
    <reaction evidence="1">
        <text>ATP + protein L-histidine = ADP + protein N-phospho-L-histidine.</text>
        <dbReference type="EC" id="2.7.13.3"/>
    </reaction>
</comment>
<keyword evidence="12" id="KW-0902">Two-component regulatory system</keyword>
<dbReference type="InterPro" id="IPR036097">
    <property type="entry name" value="HisK_dim/P_sf"/>
</dbReference>
<comment type="caution">
    <text evidence="17">The sequence shown here is derived from an EMBL/GenBank/DDBJ whole genome shotgun (WGS) entry which is preliminary data.</text>
</comment>
<evidence type="ECO:0000256" key="14">
    <source>
        <dbReference type="SAM" id="Phobius"/>
    </source>
</evidence>
<keyword evidence="9 17" id="KW-0418">Kinase</keyword>
<sequence>MGVFTYVKKKASLKKQFILYAILSILVATFISIGLICFFIILSYDMKVMTSIEHYADRNKLQIVKHELGEEWEKRLEKANVHYWTIEKDKKTTFSTLHTEVPRQVVLGMESYSLPLIDEIHHHSYIYSYKPLINKGEFEGAVILRYEDYFLYHIGFLYNLTEKMGYELFFNSCVFFPIVLLAPIITIAILSYQFSKGITDPLKEIINASSRITNNELDFSIDTSYDNEMGLALKAFENMRSTLEDSLKTQWSMTEQRKDMILALTHDIKTPITIICGHLELLTGSFSDITEEQKEKSLKTLVTHADRVKRLIQELNEVWDLERPEFVLHKKEVRLTDFLIDIEDKFMYLCKQKEVIFSIIHSFEAECRASFDSFRVGEVIENIVSNAIKHTSTGDSIRLEVFFINRSLTFRVTDSGVGFAEQELAVIFTKYRKGNNSGIHKSSAGLGLYICKLIVEKHEGTIKAYNHGEGGAVIEFTIPV</sequence>
<dbReference type="PROSITE" id="PS50885">
    <property type="entry name" value="HAMP"/>
    <property type="match status" value="1"/>
</dbReference>
<dbReference type="SUPFAM" id="SSF47384">
    <property type="entry name" value="Homodimeric domain of signal transducing histidine kinase"/>
    <property type="match status" value="1"/>
</dbReference>
<dbReference type="InterPro" id="IPR004358">
    <property type="entry name" value="Sig_transdc_His_kin-like_C"/>
</dbReference>
<dbReference type="Proteomes" id="UP001077662">
    <property type="component" value="Unassembled WGS sequence"/>
</dbReference>
<dbReference type="GO" id="GO:0005524">
    <property type="term" value="F:ATP binding"/>
    <property type="evidence" value="ECO:0007669"/>
    <property type="project" value="UniProtKB-KW"/>
</dbReference>
<dbReference type="PANTHER" id="PTHR45528">
    <property type="entry name" value="SENSOR HISTIDINE KINASE CPXA"/>
    <property type="match status" value="1"/>
</dbReference>
<keyword evidence="13 14" id="KW-0472">Membrane</keyword>
<keyword evidence="5" id="KW-0597">Phosphoprotein</keyword>
<dbReference type="Pfam" id="PF02518">
    <property type="entry name" value="HATPase_c"/>
    <property type="match status" value="1"/>
</dbReference>
<keyword evidence="4" id="KW-1003">Cell membrane</keyword>
<proteinExistence type="predicted"/>
<evidence type="ECO:0000313" key="17">
    <source>
        <dbReference type="EMBL" id="MCZ0809922.1"/>
    </source>
</evidence>
<keyword evidence="6" id="KW-0808">Transferase</keyword>
<keyword evidence="7 14" id="KW-0812">Transmembrane</keyword>
<dbReference type="Gene3D" id="3.30.565.10">
    <property type="entry name" value="Histidine kinase-like ATPase, C-terminal domain"/>
    <property type="match status" value="1"/>
</dbReference>
<evidence type="ECO:0000256" key="9">
    <source>
        <dbReference type="ARBA" id="ARBA00022777"/>
    </source>
</evidence>
<evidence type="ECO:0000256" key="13">
    <source>
        <dbReference type="ARBA" id="ARBA00023136"/>
    </source>
</evidence>
<dbReference type="InterPro" id="IPR003594">
    <property type="entry name" value="HATPase_dom"/>
</dbReference>
<dbReference type="AlphaFoldDB" id="A0AAP3DLN6"/>
<dbReference type="Gene3D" id="6.10.340.10">
    <property type="match status" value="1"/>
</dbReference>
<evidence type="ECO:0000259" key="16">
    <source>
        <dbReference type="PROSITE" id="PS50885"/>
    </source>
</evidence>
<dbReference type="SMART" id="SM00387">
    <property type="entry name" value="HATPase_c"/>
    <property type="match status" value="1"/>
</dbReference>
<dbReference type="InterPro" id="IPR050398">
    <property type="entry name" value="HssS/ArlS-like"/>
</dbReference>
<keyword evidence="10" id="KW-0067">ATP-binding</keyword>
<dbReference type="InterPro" id="IPR003661">
    <property type="entry name" value="HisK_dim/P_dom"/>
</dbReference>
<dbReference type="InterPro" id="IPR036890">
    <property type="entry name" value="HATPase_C_sf"/>
</dbReference>
<dbReference type="GO" id="GO:0005886">
    <property type="term" value="C:plasma membrane"/>
    <property type="evidence" value="ECO:0007669"/>
    <property type="project" value="UniProtKB-SubCell"/>
</dbReference>
<dbReference type="GO" id="GO:0000155">
    <property type="term" value="F:phosphorelay sensor kinase activity"/>
    <property type="evidence" value="ECO:0007669"/>
    <property type="project" value="InterPro"/>
</dbReference>
<dbReference type="InterPro" id="IPR003660">
    <property type="entry name" value="HAMP_dom"/>
</dbReference>
<dbReference type="SUPFAM" id="SSF55874">
    <property type="entry name" value="ATPase domain of HSP90 chaperone/DNA topoisomerase II/histidine kinase"/>
    <property type="match status" value="1"/>
</dbReference>